<evidence type="ECO:0000256" key="7">
    <source>
        <dbReference type="HAMAP-Rule" id="MF_00152"/>
    </source>
</evidence>
<keyword evidence="3 7" id="KW-0227">DNA damage</keyword>
<keyword evidence="7" id="KW-0540">Nuclease</keyword>
<protein>
    <recommendedName>
        <fullName evidence="7">Probable endonuclease 4</fullName>
        <ecNumber evidence="7">3.1.21.2</ecNumber>
    </recommendedName>
    <alternativeName>
        <fullName evidence="7">Endodeoxyribonuclease IV</fullName>
    </alternativeName>
    <alternativeName>
        <fullName evidence="7">Endonuclease IV</fullName>
    </alternativeName>
</protein>
<dbReference type="RefSeq" id="WP_084665487.1">
    <property type="nucleotide sequence ID" value="NZ_LT838272.1"/>
</dbReference>
<feature type="binding site" evidence="7">
    <location>
        <position position="106"/>
    </location>
    <ligand>
        <name>Zn(2+)</name>
        <dbReference type="ChEBI" id="CHEBI:29105"/>
        <label>1</label>
    </ligand>
</feature>
<evidence type="ECO:0000256" key="3">
    <source>
        <dbReference type="ARBA" id="ARBA00022763"/>
    </source>
</evidence>
<dbReference type="Pfam" id="PF01261">
    <property type="entry name" value="AP_endonuc_2"/>
    <property type="match status" value="1"/>
</dbReference>
<dbReference type="Proteomes" id="UP000192569">
    <property type="component" value="Chromosome I"/>
</dbReference>
<feature type="binding site" evidence="7">
    <location>
        <position position="227"/>
    </location>
    <ligand>
        <name>Zn(2+)</name>
        <dbReference type="ChEBI" id="CHEBI:29105"/>
        <label>3</label>
    </ligand>
</feature>
<dbReference type="AlphaFoldDB" id="A0A1W1VW86"/>
<evidence type="ECO:0000256" key="1">
    <source>
        <dbReference type="ARBA" id="ARBA00005340"/>
    </source>
</evidence>
<proteinExistence type="inferred from homology"/>
<name>A0A1W1VW86_9FIRM</name>
<dbReference type="PANTHER" id="PTHR21445">
    <property type="entry name" value="ENDONUCLEASE IV ENDODEOXYRIBONUCLEASE IV"/>
    <property type="match status" value="1"/>
</dbReference>
<dbReference type="GO" id="GO:0008081">
    <property type="term" value="F:phosphoric diester hydrolase activity"/>
    <property type="evidence" value="ECO:0007669"/>
    <property type="project" value="TreeGrafter"/>
</dbReference>
<dbReference type="HAMAP" id="MF_00152">
    <property type="entry name" value="Nfo"/>
    <property type="match status" value="1"/>
</dbReference>
<dbReference type="EMBL" id="LT838272">
    <property type="protein sequence ID" value="SMB97637.1"/>
    <property type="molecule type" value="Genomic_DNA"/>
</dbReference>
<dbReference type="InterPro" id="IPR001719">
    <property type="entry name" value="AP_endonuc_2"/>
</dbReference>
<dbReference type="NCBIfam" id="TIGR00587">
    <property type="entry name" value="nfo"/>
    <property type="match status" value="1"/>
</dbReference>
<feature type="binding site" evidence="7">
    <location>
        <position position="66"/>
    </location>
    <ligand>
        <name>Zn(2+)</name>
        <dbReference type="ChEBI" id="CHEBI:29105"/>
        <label>1</label>
    </ligand>
</feature>
<dbReference type="EC" id="3.1.21.2" evidence="7"/>
<feature type="binding site" evidence="7">
    <location>
        <position position="257"/>
    </location>
    <ligand>
        <name>Zn(2+)</name>
        <dbReference type="ChEBI" id="CHEBI:29105"/>
        <label>2</label>
    </ligand>
</feature>
<dbReference type="GO" id="GO:0006284">
    <property type="term" value="P:base-excision repair"/>
    <property type="evidence" value="ECO:0007669"/>
    <property type="project" value="TreeGrafter"/>
</dbReference>
<comment type="function">
    <text evidence="7">Endonuclease IV plays a role in DNA repair. It cleaves phosphodiester bonds at apurinic or apyrimidinic (AP) sites, generating a 3'-hydroxyl group and a 5'-terminal sugar phosphate.</text>
</comment>
<reference evidence="9 10" key="1">
    <citation type="submission" date="2017-04" db="EMBL/GenBank/DDBJ databases">
        <authorList>
            <person name="Afonso C.L."/>
            <person name="Miller P.J."/>
            <person name="Scott M.A."/>
            <person name="Spackman E."/>
            <person name="Goraichik I."/>
            <person name="Dimitrov K.M."/>
            <person name="Suarez D.L."/>
            <person name="Swayne D.E."/>
        </authorList>
    </citation>
    <scope>NUCLEOTIDE SEQUENCE [LARGE SCALE GENOMIC DNA]</scope>
    <source>
        <strain evidence="9 10">ToBE</strain>
    </source>
</reference>
<evidence type="ECO:0000256" key="6">
    <source>
        <dbReference type="ARBA" id="ARBA00023204"/>
    </source>
</evidence>
<evidence type="ECO:0000313" key="9">
    <source>
        <dbReference type="EMBL" id="SMB97637.1"/>
    </source>
</evidence>
<comment type="catalytic activity">
    <reaction evidence="7">
        <text>Endonucleolytic cleavage to 5'-phosphooligonucleotide end-products.</text>
        <dbReference type="EC" id="3.1.21.2"/>
    </reaction>
</comment>
<comment type="cofactor">
    <cofactor evidence="7">
        <name>Zn(2+)</name>
        <dbReference type="ChEBI" id="CHEBI:29105"/>
    </cofactor>
    <text evidence="7">Binds 3 Zn(2+) ions.</text>
</comment>
<dbReference type="GO" id="GO:0003677">
    <property type="term" value="F:DNA binding"/>
    <property type="evidence" value="ECO:0007669"/>
    <property type="project" value="InterPro"/>
</dbReference>
<evidence type="ECO:0000256" key="4">
    <source>
        <dbReference type="ARBA" id="ARBA00022801"/>
    </source>
</evidence>
<feature type="binding site" evidence="7">
    <location>
        <position position="178"/>
    </location>
    <ligand>
        <name>Zn(2+)</name>
        <dbReference type="ChEBI" id="CHEBI:29105"/>
        <label>3</label>
    </ligand>
</feature>
<dbReference type="GO" id="GO:0008833">
    <property type="term" value="F:deoxyribonuclease IV (phage-T4-induced) activity"/>
    <property type="evidence" value="ECO:0007669"/>
    <property type="project" value="UniProtKB-UniRule"/>
</dbReference>
<dbReference type="PANTHER" id="PTHR21445:SF0">
    <property type="entry name" value="APURINIC-APYRIMIDINIC ENDONUCLEASE"/>
    <property type="match status" value="1"/>
</dbReference>
<evidence type="ECO:0000313" key="10">
    <source>
        <dbReference type="Proteomes" id="UP000192569"/>
    </source>
</evidence>
<dbReference type="PROSITE" id="PS00731">
    <property type="entry name" value="AP_NUCLEASE_F2_3"/>
    <property type="match status" value="1"/>
</dbReference>
<dbReference type="STRING" id="698762.SAMN00808754_1902"/>
<dbReference type="InterPro" id="IPR018246">
    <property type="entry name" value="AP_endonuc_F2_Zn_BS"/>
</dbReference>
<dbReference type="GO" id="GO:0008270">
    <property type="term" value="F:zinc ion binding"/>
    <property type="evidence" value="ECO:0007669"/>
    <property type="project" value="UniProtKB-UniRule"/>
</dbReference>
<keyword evidence="2 7" id="KW-0479">Metal-binding</keyword>
<dbReference type="OrthoDB" id="9805666at2"/>
<dbReference type="SMART" id="SM00518">
    <property type="entry name" value="AP2Ec"/>
    <property type="match status" value="1"/>
</dbReference>
<keyword evidence="10" id="KW-1185">Reference proteome</keyword>
<feature type="binding site" evidence="7">
    <location>
        <position position="142"/>
    </location>
    <ligand>
        <name>Zn(2+)</name>
        <dbReference type="ChEBI" id="CHEBI:29105"/>
        <label>1</label>
    </ligand>
</feature>
<keyword evidence="6 7" id="KW-0234">DNA repair</keyword>
<feature type="domain" description="Xylose isomerase-like TIM barrel" evidence="8">
    <location>
        <begin position="20"/>
        <end position="262"/>
    </location>
</feature>
<organism evidence="9 10">
    <name type="scientific">Thermanaeromonas toyohensis ToBE</name>
    <dbReference type="NCBI Taxonomy" id="698762"/>
    <lineage>
        <taxon>Bacteria</taxon>
        <taxon>Bacillati</taxon>
        <taxon>Bacillota</taxon>
        <taxon>Clostridia</taxon>
        <taxon>Neomoorellales</taxon>
        <taxon>Neomoorellaceae</taxon>
        <taxon>Thermanaeromonas</taxon>
    </lineage>
</organism>
<dbReference type="Gene3D" id="3.20.20.150">
    <property type="entry name" value="Divalent-metal-dependent TIM barrel enzymes"/>
    <property type="match status" value="1"/>
</dbReference>
<keyword evidence="4 7" id="KW-0378">Hydrolase</keyword>
<gene>
    <name evidence="7" type="primary">nfo</name>
    <name evidence="9" type="ORF">SAMN00808754_1902</name>
</gene>
<accession>A0A1W1VW86</accession>
<feature type="binding site" evidence="7">
    <location>
        <position position="142"/>
    </location>
    <ligand>
        <name>Zn(2+)</name>
        <dbReference type="ChEBI" id="CHEBI:29105"/>
        <label>2</label>
    </ligand>
</feature>
<comment type="similarity">
    <text evidence="1 7">Belongs to the AP endonuclease 2 family.</text>
</comment>
<feature type="binding site" evidence="7">
    <location>
        <position position="175"/>
    </location>
    <ligand>
        <name>Zn(2+)</name>
        <dbReference type="ChEBI" id="CHEBI:29105"/>
        <label>2</label>
    </ligand>
</feature>
<keyword evidence="7 9" id="KW-0255">Endonuclease</keyword>
<feature type="binding site" evidence="7">
    <location>
        <position position="212"/>
    </location>
    <ligand>
        <name>Zn(2+)</name>
        <dbReference type="ChEBI" id="CHEBI:29105"/>
        <label>2</label>
    </ligand>
</feature>
<dbReference type="PROSITE" id="PS51432">
    <property type="entry name" value="AP_NUCLEASE_F2_4"/>
    <property type="match status" value="1"/>
</dbReference>
<evidence type="ECO:0000256" key="5">
    <source>
        <dbReference type="ARBA" id="ARBA00022833"/>
    </source>
</evidence>
<sequence length="284" mass="31230">MRLGAHLSIAQGLPQAVLMAKRIGANTFQYFTRNPRGGRARQIGETEIKEWLEERARNDIYPVVAHLPYTVNLAAPPGKLRDFAASVLQEDLERVKLIGGEYIVTHPGRHKGDAAEALTRLAAIIQENVLEGQEHGPMLLLETMAGQTGELGSLDELRQVLDLLDWPPQVGICLDSAHLFAAGWNLKSSAGCDDLVAALEDKFGLERIKVFHLNDSLAPLGSNRDRHACIGEGELGEEGISAIINHPFLGSLPMILETTVEKYEDYGKEIARVLSLCRQRAEEI</sequence>
<keyword evidence="5 7" id="KW-0862">Zinc</keyword>
<dbReference type="CDD" id="cd00019">
    <property type="entry name" value="AP2Ec"/>
    <property type="match status" value="1"/>
</dbReference>
<dbReference type="SUPFAM" id="SSF51658">
    <property type="entry name" value="Xylose isomerase-like"/>
    <property type="match status" value="1"/>
</dbReference>
<dbReference type="InterPro" id="IPR013022">
    <property type="entry name" value="Xyl_isomerase-like_TIM-brl"/>
</dbReference>
<dbReference type="InterPro" id="IPR036237">
    <property type="entry name" value="Xyl_isomerase-like_sf"/>
</dbReference>
<dbReference type="GO" id="GO:0003906">
    <property type="term" value="F:DNA-(apurinic or apyrimidinic site) endonuclease activity"/>
    <property type="evidence" value="ECO:0007669"/>
    <property type="project" value="TreeGrafter"/>
</dbReference>
<evidence type="ECO:0000256" key="2">
    <source>
        <dbReference type="ARBA" id="ARBA00022723"/>
    </source>
</evidence>
<evidence type="ECO:0000259" key="8">
    <source>
        <dbReference type="Pfam" id="PF01261"/>
    </source>
</evidence>
<feature type="binding site" evidence="7">
    <location>
        <position position="225"/>
    </location>
    <ligand>
        <name>Zn(2+)</name>
        <dbReference type="ChEBI" id="CHEBI:29105"/>
        <label>3</label>
    </ligand>
</feature>